<dbReference type="InterPro" id="IPR052306">
    <property type="entry name" value="CYP450_71D"/>
</dbReference>
<gene>
    <name evidence="7" type="primary">LOC107772255</name>
</gene>
<evidence type="ECO:0000256" key="1">
    <source>
        <dbReference type="ARBA" id="ARBA00010617"/>
    </source>
</evidence>
<dbReference type="GO" id="GO:0005506">
    <property type="term" value="F:iron ion binding"/>
    <property type="evidence" value="ECO:0007669"/>
    <property type="project" value="InterPro"/>
</dbReference>
<keyword evidence="5" id="KW-0408">Iron</keyword>
<dbReference type="OrthoDB" id="1303757at2759"/>
<sequence>MRNLCVTELLSAKMVKSFSSIRNDEILSLVSSVHSMNGSVANITEKILRFTNSVSCRSAFGKVDKYQDKLINLLREVLDSLEGLDVADLFPSWRLLYKMSGVKSRLLKLHQKVDAALENIINEHIMKRALGSKGNGEFGGEDLVDVLLRIKETIPITNDHIKAVISDMFAAGTKLQLPLLSEMMRNP</sequence>
<accession>A0A1S3Y4Z3</accession>
<keyword evidence="3" id="KW-0479">Metal-binding</keyword>
<protein>
    <submittedName>
        <fullName evidence="7">Premnaspirodiene oxygenase-like</fullName>
    </submittedName>
</protein>
<keyword evidence="6" id="KW-0503">Monooxygenase</keyword>
<dbReference type="PaxDb" id="4097-A0A1S3Y4Z3"/>
<evidence type="ECO:0000256" key="4">
    <source>
        <dbReference type="ARBA" id="ARBA00023002"/>
    </source>
</evidence>
<dbReference type="KEGG" id="nta:107772255"/>
<evidence type="ECO:0000256" key="2">
    <source>
        <dbReference type="ARBA" id="ARBA00022617"/>
    </source>
</evidence>
<dbReference type="Pfam" id="PF00067">
    <property type="entry name" value="p450"/>
    <property type="match status" value="1"/>
</dbReference>
<dbReference type="GO" id="GO:0004497">
    <property type="term" value="F:monooxygenase activity"/>
    <property type="evidence" value="ECO:0007669"/>
    <property type="project" value="UniProtKB-KW"/>
</dbReference>
<dbReference type="SUPFAM" id="SSF48264">
    <property type="entry name" value="Cytochrome P450"/>
    <property type="match status" value="1"/>
</dbReference>
<evidence type="ECO:0000313" key="7">
    <source>
        <dbReference type="RefSeq" id="XP_016447236.1"/>
    </source>
</evidence>
<dbReference type="Gene3D" id="1.10.630.10">
    <property type="entry name" value="Cytochrome P450"/>
    <property type="match status" value="1"/>
</dbReference>
<dbReference type="InterPro" id="IPR036396">
    <property type="entry name" value="Cyt_P450_sf"/>
</dbReference>
<proteinExistence type="inferred from homology"/>
<organism evidence="7">
    <name type="scientific">Nicotiana tabacum</name>
    <name type="common">Common tobacco</name>
    <dbReference type="NCBI Taxonomy" id="4097"/>
    <lineage>
        <taxon>Eukaryota</taxon>
        <taxon>Viridiplantae</taxon>
        <taxon>Streptophyta</taxon>
        <taxon>Embryophyta</taxon>
        <taxon>Tracheophyta</taxon>
        <taxon>Spermatophyta</taxon>
        <taxon>Magnoliopsida</taxon>
        <taxon>eudicotyledons</taxon>
        <taxon>Gunneridae</taxon>
        <taxon>Pentapetalae</taxon>
        <taxon>asterids</taxon>
        <taxon>lamiids</taxon>
        <taxon>Solanales</taxon>
        <taxon>Solanaceae</taxon>
        <taxon>Nicotianoideae</taxon>
        <taxon>Nicotianeae</taxon>
        <taxon>Nicotiana</taxon>
    </lineage>
</organism>
<evidence type="ECO:0000256" key="3">
    <source>
        <dbReference type="ARBA" id="ARBA00022723"/>
    </source>
</evidence>
<dbReference type="STRING" id="4097.A0A1S3Y4Z3"/>
<dbReference type="PANTHER" id="PTHR47953:SF14">
    <property type="entry name" value="CYTOCHROME P450 HYDROXYLASE"/>
    <property type="match status" value="1"/>
</dbReference>
<dbReference type="GO" id="GO:0016705">
    <property type="term" value="F:oxidoreductase activity, acting on paired donors, with incorporation or reduction of molecular oxygen"/>
    <property type="evidence" value="ECO:0007669"/>
    <property type="project" value="InterPro"/>
</dbReference>
<dbReference type="RefSeq" id="XP_016447236.1">
    <property type="nucleotide sequence ID" value="XM_016591750.1"/>
</dbReference>
<reference evidence="7" key="1">
    <citation type="submission" date="2025-08" db="UniProtKB">
        <authorList>
            <consortium name="RefSeq"/>
        </authorList>
    </citation>
    <scope>IDENTIFICATION</scope>
</reference>
<evidence type="ECO:0000256" key="5">
    <source>
        <dbReference type="ARBA" id="ARBA00023004"/>
    </source>
</evidence>
<comment type="similarity">
    <text evidence="1">Belongs to the cytochrome P450 family.</text>
</comment>
<dbReference type="GO" id="GO:0020037">
    <property type="term" value="F:heme binding"/>
    <property type="evidence" value="ECO:0007669"/>
    <property type="project" value="InterPro"/>
</dbReference>
<dbReference type="PANTHER" id="PTHR47953">
    <property type="entry name" value="OS08G0105600 PROTEIN"/>
    <property type="match status" value="1"/>
</dbReference>
<keyword evidence="2" id="KW-0349">Heme</keyword>
<dbReference type="AlphaFoldDB" id="A0A1S3Y4Z3"/>
<dbReference type="InterPro" id="IPR001128">
    <property type="entry name" value="Cyt_P450"/>
</dbReference>
<keyword evidence="4" id="KW-0560">Oxidoreductase</keyword>
<name>A0A1S3Y4Z3_TOBAC</name>
<evidence type="ECO:0000256" key="6">
    <source>
        <dbReference type="ARBA" id="ARBA00023033"/>
    </source>
</evidence>